<evidence type="ECO:0000259" key="2">
    <source>
        <dbReference type="Pfam" id="PF18902"/>
    </source>
</evidence>
<sequence>MKYLTFLALTLSDWALTKACLYLGCVEGNPVVEWVGGIDNGLILKIVCWSAAVVLVPISNNAWPNMGDKIFRGAIFFYAVLVLWNTYMLVGPVL</sequence>
<protein>
    <recommendedName>
        <fullName evidence="2">DUF5658 domain-containing protein</fullName>
    </recommendedName>
</protein>
<dbReference type="EMBL" id="LAZR01015810">
    <property type="protein sequence ID" value="KKM07278.1"/>
    <property type="molecule type" value="Genomic_DNA"/>
</dbReference>
<feature type="transmembrane region" description="Helical" evidence="1">
    <location>
        <begin position="41"/>
        <end position="58"/>
    </location>
</feature>
<organism evidence="3">
    <name type="scientific">marine sediment metagenome</name>
    <dbReference type="NCBI Taxonomy" id="412755"/>
    <lineage>
        <taxon>unclassified sequences</taxon>
        <taxon>metagenomes</taxon>
        <taxon>ecological metagenomes</taxon>
    </lineage>
</organism>
<proteinExistence type="predicted"/>
<accession>A0A0F9K7Y7</accession>
<dbReference type="InterPro" id="IPR043717">
    <property type="entry name" value="DUF5658"/>
</dbReference>
<feature type="domain" description="DUF5658" evidence="2">
    <location>
        <begin position="5"/>
        <end position="90"/>
    </location>
</feature>
<keyword evidence="1" id="KW-1133">Transmembrane helix</keyword>
<dbReference type="Pfam" id="PF18902">
    <property type="entry name" value="DUF5658"/>
    <property type="match status" value="1"/>
</dbReference>
<keyword evidence="1" id="KW-0472">Membrane</keyword>
<feature type="transmembrane region" description="Helical" evidence="1">
    <location>
        <begin position="70"/>
        <end position="90"/>
    </location>
</feature>
<reference evidence="3" key="1">
    <citation type="journal article" date="2015" name="Nature">
        <title>Complex archaea that bridge the gap between prokaryotes and eukaryotes.</title>
        <authorList>
            <person name="Spang A."/>
            <person name="Saw J.H."/>
            <person name="Jorgensen S.L."/>
            <person name="Zaremba-Niedzwiedzka K."/>
            <person name="Martijn J."/>
            <person name="Lind A.E."/>
            <person name="van Eijk R."/>
            <person name="Schleper C."/>
            <person name="Guy L."/>
            <person name="Ettema T.J."/>
        </authorList>
    </citation>
    <scope>NUCLEOTIDE SEQUENCE</scope>
</reference>
<evidence type="ECO:0000313" key="3">
    <source>
        <dbReference type="EMBL" id="KKM07278.1"/>
    </source>
</evidence>
<keyword evidence="1" id="KW-0812">Transmembrane</keyword>
<gene>
    <name evidence="3" type="ORF">LCGC14_1735540</name>
</gene>
<dbReference type="AlphaFoldDB" id="A0A0F9K7Y7"/>
<evidence type="ECO:0000256" key="1">
    <source>
        <dbReference type="SAM" id="Phobius"/>
    </source>
</evidence>
<comment type="caution">
    <text evidence="3">The sequence shown here is derived from an EMBL/GenBank/DDBJ whole genome shotgun (WGS) entry which is preliminary data.</text>
</comment>
<name>A0A0F9K7Y7_9ZZZZ</name>